<dbReference type="SMART" id="SM00184">
    <property type="entry name" value="RING"/>
    <property type="match status" value="1"/>
</dbReference>
<evidence type="ECO:0000313" key="8">
    <source>
        <dbReference type="RefSeq" id="XP_023160177.2"/>
    </source>
</evidence>
<evidence type="ECO:0000313" key="7">
    <source>
        <dbReference type="Proteomes" id="UP000504633"/>
    </source>
</evidence>
<proteinExistence type="predicted"/>
<keyword evidence="1 3" id="KW-0479">Metal-binding</keyword>
<feature type="coiled-coil region" evidence="4">
    <location>
        <begin position="92"/>
        <end position="119"/>
    </location>
</feature>
<evidence type="ECO:0000256" key="1">
    <source>
        <dbReference type="ARBA" id="ARBA00022771"/>
    </source>
</evidence>
<accession>A0A6J1L7R7</accession>
<gene>
    <name evidence="8" type="primary">LOC111592302</name>
</gene>
<dbReference type="Pfam" id="PF13639">
    <property type="entry name" value="zf-RING_2"/>
    <property type="match status" value="1"/>
</dbReference>
<dbReference type="KEGG" id="dhe:111592302"/>
<dbReference type="GO" id="GO:0008270">
    <property type="term" value="F:zinc ion binding"/>
    <property type="evidence" value="ECO:0007669"/>
    <property type="project" value="UniProtKB-KW"/>
</dbReference>
<name>A0A6J1L7R7_DROHY</name>
<dbReference type="OrthoDB" id="5600418at2759"/>
<dbReference type="GeneID" id="111592302"/>
<keyword evidence="4" id="KW-0175">Coiled coil</keyword>
<organism evidence="7 8">
    <name type="scientific">Drosophila hydei</name>
    <name type="common">Fruit fly</name>
    <dbReference type="NCBI Taxonomy" id="7224"/>
    <lineage>
        <taxon>Eukaryota</taxon>
        <taxon>Metazoa</taxon>
        <taxon>Ecdysozoa</taxon>
        <taxon>Arthropoda</taxon>
        <taxon>Hexapoda</taxon>
        <taxon>Insecta</taxon>
        <taxon>Pterygota</taxon>
        <taxon>Neoptera</taxon>
        <taxon>Endopterygota</taxon>
        <taxon>Diptera</taxon>
        <taxon>Brachycera</taxon>
        <taxon>Muscomorpha</taxon>
        <taxon>Ephydroidea</taxon>
        <taxon>Drosophilidae</taxon>
        <taxon>Drosophila</taxon>
    </lineage>
</organism>
<dbReference type="GO" id="GO:0016567">
    <property type="term" value="P:protein ubiquitination"/>
    <property type="evidence" value="ECO:0007669"/>
    <property type="project" value="InterPro"/>
</dbReference>
<dbReference type="InterPro" id="IPR001841">
    <property type="entry name" value="Znf_RING"/>
</dbReference>
<sequence>MRPKRLAASGGPPAKQQRGLDTEGKAQRELEALIKERNELKCKLSNATYEADLLKSSSLKLEEAYNSCIKGLQAGMEVLTKMLAIDKSQFALNQLDLINNKLEEVLKQTKELCQQLDEVQKPLLQPDRHCEKEQIASLTKAQTVLVEEFEQKLLQRDQMEAKLQTDLKRQEETYLQQIDELKTQIEQKDATQVDPNYITCSICLETWASSGSHRVVALACGHVFGDMCIRVHLNRSIECPLCRAPADAKELRYLFLEGTHAAQN</sequence>
<dbReference type="AlphaFoldDB" id="A0A6J1L7R7"/>
<dbReference type="GO" id="GO:0005634">
    <property type="term" value="C:nucleus"/>
    <property type="evidence" value="ECO:0007669"/>
    <property type="project" value="InterPro"/>
</dbReference>
<evidence type="ECO:0000256" key="5">
    <source>
        <dbReference type="SAM" id="MobiDB-lite"/>
    </source>
</evidence>
<dbReference type="PANTHER" id="PTHR16047">
    <property type="entry name" value="RFWD3 PROTEIN"/>
    <property type="match status" value="1"/>
</dbReference>
<dbReference type="GO" id="GO:0036297">
    <property type="term" value="P:interstrand cross-link repair"/>
    <property type="evidence" value="ECO:0007669"/>
    <property type="project" value="InterPro"/>
</dbReference>
<dbReference type="GO" id="GO:0004842">
    <property type="term" value="F:ubiquitin-protein transferase activity"/>
    <property type="evidence" value="ECO:0007669"/>
    <property type="project" value="InterPro"/>
</dbReference>
<dbReference type="InterPro" id="IPR013083">
    <property type="entry name" value="Znf_RING/FYVE/PHD"/>
</dbReference>
<dbReference type="OMA" id="DICIREH"/>
<protein>
    <submittedName>
        <fullName evidence="8">E3 ubiquitin-protein ligase rnf8-A-like</fullName>
    </submittedName>
</protein>
<dbReference type="RefSeq" id="XP_023160177.2">
    <property type="nucleotide sequence ID" value="XM_023304409.2"/>
</dbReference>
<evidence type="ECO:0000259" key="6">
    <source>
        <dbReference type="PROSITE" id="PS50089"/>
    </source>
</evidence>
<dbReference type="InterPro" id="IPR037381">
    <property type="entry name" value="RFWD3"/>
</dbReference>
<evidence type="ECO:0000256" key="3">
    <source>
        <dbReference type="PROSITE-ProRule" id="PRU00175"/>
    </source>
</evidence>
<dbReference type="Gene3D" id="3.30.40.10">
    <property type="entry name" value="Zinc/RING finger domain, C3HC4 (zinc finger)"/>
    <property type="match status" value="1"/>
</dbReference>
<feature type="coiled-coil region" evidence="4">
    <location>
        <begin position="164"/>
        <end position="191"/>
    </location>
</feature>
<dbReference type="Proteomes" id="UP000504633">
    <property type="component" value="Unplaced"/>
</dbReference>
<keyword evidence="2" id="KW-0862">Zinc</keyword>
<dbReference type="PANTHER" id="PTHR16047:SF7">
    <property type="entry name" value="E3 UBIQUITIN-PROTEIN LIGASE RFWD3"/>
    <property type="match status" value="1"/>
</dbReference>
<dbReference type="SUPFAM" id="SSF57850">
    <property type="entry name" value="RING/U-box"/>
    <property type="match status" value="1"/>
</dbReference>
<keyword evidence="7" id="KW-1185">Reference proteome</keyword>
<evidence type="ECO:0000256" key="2">
    <source>
        <dbReference type="ARBA" id="ARBA00022833"/>
    </source>
</evidence>
<evidence type="ECO:0000256" key="4">
    <source>
        <dbReference type="SAM" id="Coils"/>
    </source>
</evidence>
<feature type="domain" description="RING-type" evidence="6">
    <location>
        <begin position="200"/>
        <end position="243"/>
    </location>
</feature>
<reference evidence="8" key="1">
    <citation type="submission" date="2025-08" db="UniProtKB">
        <authorList>
            <consortium name="RefSeq"/>
        </authorList>
    </citation>
    <scope>IDENTIFICATION</scope>
    <source>
        <strain evidence="8">15085-1641.00</strain>
        <tissue evidence="8">Whole body</tissue>
    </source>
</reference>
<keyword evidence="1 3" id="KW-0863">Zinc-finger</keyword>
<dbReference type="PROSITE" id="PS50089">
    <property type="entry name" value="ZF_RING_2"/>
    <property type="match status" value="1"/>
</dbReference>
<feature type="region of interest" description="Disordered" evidence="5">
    <location>
        <begin position="1"/>
        <end position="24"/>
    </location>
</feature>